<name>A0A0B1PEP4_UNCNE</name>
<dbReference type="AlphaFoldDB" id="A0A0B1PEP4"/>
<evidence type="ECO:0000313" key="2">
    <source>
        <dbReference type="Proteomes" id="UP000030854"/>
    </source>
</evidence>
<dbReference type="EMBL" id="JNVN01000421">
    <property type="protein sequence ID" value="KHJ35376.1"/>
    <property type="molecule type" value="Genomic_DNA"/>
</dbReference>
<comment type="caution">
    <text evidence="1">The sequence shown here is derived from an EMBL/GenBank/DDBJ whole genome shotgun (WGS) entry which is preliminary data.</text>
</comment>
<gene>
    <name evidence="1" type="ORF">EV44_g5933</name>
</gene>
<evidence type="ECO:0000313" key="1">
    <source>
        <dbReference type="EMBL" id="KHJ35376.1"/>
    </source>
</evidence>
<dbReference type="HOGENOM" id="CLU_002055_2_0_1"/>
<proteinExistence type="predicted"/>
<protein>
    <submittedName>
        <fullName evidence="1">Uncharacterized protein</fullName>
    </submittedName>
</protein>
<dbReference type="Proteomes" id="UP000030854">
    <property type="component" value="Unassembled WGS sequence"/>
</dbReference>
<reference evidence="1 2" key="1">
    <citation type="journal article" date="2014" name="BMC Genomics">
        <title>Adaptive genomic structural variation in the grape powdery mildew pathogen, Erysiphe necator.</title>
        <authorList>
            <person name="Jones L."/>
            <person name="Riaz S."/>
            <person name="Morales-Cruz A."/>
            <person name="Amrine K.C."/>
            <person name="McGuire B."/>
            <person name="Gubler W.D."/>
            <person name="Walker M.A."/>
            <person name="Cantu D."/>
        </authorList>
    </citation>
    <scope>NUCLEOTIDE SEQUENCE [LARGE SCALE GENOMIC DNA]</scope>
    <source>
        <strain evidence="2">c</strain>
    </source>
</reference>
<keyword evidence="2" id="KW-1185">Reference proteome</keyword>
<accession>A0A0B1PEP4</accession>
<sequence length="106" mass="11933">MGSAIKANTEKVLKQWHPELIPLVACTDSKSLHECLVRLGTTNEERLMIDIICILQACERREITEIMWIPVNKNPADSMTKQKGICGNTLKNLIIDNKIIDIIPHG</sequence>
<organism evidence="1 2">
    <name type="scientific">Uncinula necator</name>
    <name type="common">Grape powdery mildew</name>
    <dbReference type="NCBI Taxonomy" id="52586"/>
    <lineage>
        <taxon>Eukaryota</taxon>
        <taxon>Fungi</taxon>
        <taxon>Dikarya</taxon>
        <taxon>Ascomycota</taxon>
        <taxon>Pezizomycotina</taxon>
        <taxon>Leotiomycetes</taxon>
        <taxon>Erysiphales</taxon>
        <taxon>Erysiphaceae</taxon>
        <taxon>Erysiphe</taxon>
    </lineage>
</organism>